<dbReference type="EMBL" id="JFKE01000004">
    <property type="protein sequence ID" value="KAJ55648.1"/>
    <property type="molecule type" value="Genomic_DNA"/>
</dbReference>
<dbReference type="STRING" id="1454373.ACMU_13230"/>
<protein>
    <recommendedName>
        <fullName evidence="2">Ancillary SecYEG translocon subunit/Cell division coordinator CpoB TPR domain-containing protein</fullName>
    </recommendedName>
</protein>
<organism evidence="3 4">
    <name type="scientific">Actibacterium mucosum KCTC 23349</name>
    <dbReference type="NCBI Taxonomy" id="1454373"/>
    <lineage>
        <taxon>Bacteria</taxon>
        <taxon>Pseudomonadati</taxon>
        <taxon>Pseudomonadota</taxon>
        <taxon>Alphaproteobacteria</taxon>
        <taxon>Rhodobacterales</taxon>
        <taxon>Roseobacteraceae</taxon>
        <taxon>Actibacterium</taxon>
    </lineage>
</organism>
<proteinExistence type="predicted"/>
<reference evidence="3 4" key="1">
    <citation type="submission" date="2014-03" db="EMBL/GenBank/DDBJ databases">
        <title>Draft Genome Sequence of Actibacterium mucosum KCTC 23349, a Marine Alphaproteobacterium with Complex Ionic Requirements Isolated from Mediterranean Seawater at Malvarrosa Beach, Valencia, Spain.</title>
        <authorList>
            <person name="Arahal D.R."/>
            <person name="Shao Z."/>
            <person name="Lai Q."/>
            <person name="Pujalte M.J."/>
        </authorList>
    </citation>
    <scope>NUCLEOTIDE SEQUENCE [LARGE SCALE GENOMIC DNA]</scope>
    <source>
        <strain evidence="3 4">KCTC 23349</strain>
    </source>
</reference>
<comment type="caution">
    <text evidence="3">The sequence shown here is derived from an EMBL/GenBank/DDBJ whole genome shotgun (WGS) entry which is preliminary data.</text>
</comment>
<keyword evidence="1" id="KW-0472">Membrane</keyword>
<dbReference type="AlphaFoldDB" id="A0A037ZHN1"/>
<keyword evidence="1" id="KW-0812">Transmembrane</keyword>
<evidence type="ECO:0000256" key="1">
    <source>
        <dbReference type="SAM" id="Phobius"/>
    </source>
</evidence>
<dbReference type="Pfam" id="PF09976">
    <property type="entry name" value="TPR_21"/>
    <property type="match status" value="1"/>
</dbReference>
<dbReference type="InterPro" id="IPR018704">
    <property type="entry name" value="SecYEG/CpoB_TPR"/>
</dbReference>
<dbReference type="RefSeq" id="WP_035259527.1">
    <property type="nucleotide sequence ID" value="NZ_JFKE01000004.1"/>
</dbReference>
<dbReference type="OrthoDB" id="7173339at2"/>
<dbReference type="Proteomes" id="UP000026249">
    <property type="component" value="Unassembled WGS sequence"/>
</dbReference>
<evidence type="ECO:0000313" key="3">
    <source>
        <dbReference type="EMBL" id="KAJ55648.1"/>
    </source>
</evidence>
<evidence type="ECO:0000259" key="2">
    <source>
        <dbReference type="Pfam" id="PF09976"/>
    </source>
</evidence>
<name>A0A037ZHN1_9RHOB</name>
<sequence>MSNPDSFIDEVTEEVRRDRLFAMLRRYGWIAVAVVLILVGGTAYNEWRTARADAAAQALGDAVNAALGQETSQERAAALAAIDTTDMPGSVVVKLLAAAEQLASEDSAAAATALRSIADDANVAQPFRQLAALKLALALEAEASIEERRALLEPLASGSSFRLLAEEQLALIDIEAGETEAAISRLQNLLADAETTSGLRQRATQLIVALGGEL</sequence>
<feature type="domain" description="Ancillary SecYEG translocon subunit/Cell division coordinator CpoB TPR" evidence="2">
    <location>
        <begin position="29"/>
        <end position="196"/>
    </location>
</feature>
<gene>
    <name evidence="3" type="ORF">ACMU_13230</name>
</gene>
<accession>A0A037ZHN1</accession>
<feature type="transmembrane region" description="Helical" evidence="1">
    <location>
        <begin position="26"/>
        <end position="44"/>
    </location>
</feature>
<keyword evidence="4" id="KW-1185">Reference proteome</keyword>
<evidence type="ECO:0000313" key="4">
    <source>
        <dbReference type="Proteomes" id="UP000026249"/>
    </source>
</evidence>
<keyword evidence="1" id="KW-1133">Transmembrane helix</keyword>